<gene>
    <name evidence="2" type="ORF">CPRO_17550</name>
</gene>
<reference evidence="2 3" key="1">
    <citation type="journal article" date="2016" name="Genome Announc.">
        <title>Complete Genome Sequence of the Amino Acid-Fermenting Clostridium propionicum X2 (DSM 1682).</title>
        <authorList>
            <person name="Poehlein A."/>
            <person name="Schlien K."/>
            <person name="Chowdhury N.P."/>
            <person name="Gottschalk G."/>
            <person name="Buckel W."/>
            <person name="Daniel R."/>
        </authorList>
    </citation>
    <scope>NUCLEOTIDE SEQUENCE [LARGE SCALE GENOMIC DNA]</scope>
    <source>
        <strain evidence="2 3">X2</strain>
    </source>
</reference>
<reference evidence="3" key="2">
    <citation type="submission" date="2016-01" db="EMBL/GenBank/DDBJ databases">
        <authorList>
            <person name="Poehlein A."/>
            <person name="Schlien K."/>
            <person name="Gottschalk G."/>
            <person name="Buckel W."/>
            <person name="Daniel R."/>
        </authorList>
    </citation>
    <scope>NUCLEOTIDE SEQUENCE [LARGE SCALE GENOMIC DNA]</scope>
    <source>
        <strain evidence="3">X2</strain>
    </source>
</reference>
<evidence type="ECO:0000256" key="1">
    <source>
        <dbReference type="SAM" id="MobiDB-lite"/>
    </source>
</evidence>
<keyword evidence="3" id="KW-1185">Reference proteome</keyword>
<sequence>MDEGRSSSINPDGHSQNQNSILMDSGIDMLYVLFFCPKLIQ</sequence>
<feature type="region of interest" description="Disordered" evidence="1">
    <location>
        <begin position="1"/>
        <end position="20"/>
    </location>
</feature>
<proteinExistence type="predicted"/>
<name>A0ABN4LCP9_ANAPI</name>
<dbReference type="Proteomes" id="UP000068026">
    <property type="component" value="Chromosome"/>
</dbReference>
<evidence type="ECO:0000313" key="3">
    <source>
        <dbReference type="Proteomes" id="UP000068026"/>
    </source>
</evidence>
<organism evidence="2 3">
    <name type="scientific">Anaerotignum propionicum DSM 1682</name>
    <dbReference type="NCBI Taxonomy" id="991789"/>
    <lineage>
        <taxon>Bacteria</taxon>
        <taxon>Bacillati</taxon>
        <taxon>Bacillota</taxon>
        <taxon>Clostridia</taxon>
        <taxon>Lachnospirales</taxon>
        <taxon>Anaerotignaceae</taxon>
        <taxon>Anaerotignum</taxon>
    </lineage>
</organism>
<dbReference type="EMBL" id="CP014223">
    <property type="protein sequence ID" value="AMJ41343.1"/>
    <property type="molecule type" value="Genomic_DNA"/>
</dbReference>
<protein>
    <submittedName>
        <fullName evidence="2">Uncharacterized protein</fullName>
    </submittedName>
</protein>
<evidence type="ECO:0000313" key="2">
    <source>
        <dbReference type="EMBL" id="AMJ41343.1"/>
    </source>
</evidence>
<accession>A0ABN4LCP9</accession>